<proteinExistence type="predicted"/>
<comment type="caution">
    <text evidence="1">The sequence shown here is derived from an EMBL/GenBank/DDBJ whole genome shotgun (WGS) entry which is preliminary data.</text>
</comment>
<reference evidence="2" key="1">
    <citation type="submission" date="2015-03" db="EMBL/GenBank/DDBJ databases">
        <title>Pseudomonas frederiksbergensis hydrocarbon degrader.</title>
        <authorList>
            <person name="Brown L.M."/>
            <person name="Ruiz O.N."/>
            <person name="Mueller S."/>
            <person name="Gunasekera T.S."/>
        </authorList>
    </citation>
    <scope>NUCLEOTIDE SEQUENCE [LARGE SCALE GENOMIC DNA]</scope>
    <source>
        <strain evidence="2">SI8</strain>
    </source>
</reference>
<organism evidence="1 2">
    <name type="scientific">Pseudomonas frederiksbergensis</name>
    <dbReference type="NCBI Taxonomy" id="104087"/>
    <lineage>
        <taxon>Bacteria</taxon>
        <taxon>Pseudomonadati</taxon>
        <taxon>Pseudomonadota</taxon>
        <taxon>Gammaproteobacteria</taxon>
        <taxon>Pseudomonadales</taxon>
        <taxon>Pseudomonadaceae</taxon>
        <taxon>Pseudomonas</taxon>
    </lineage>
</organism>
<dbReference type="AlphaFoldDB" id="A0A0B1YZ64"/>
<protein>
    <recommendedName>
        <fullName evidence="3">OTU domain-containing protein</fullName>
    </recommendedName>
</protein>
<name>A0A0B1YZ64_9PSED</name>
<gene>
    <name evidence="1" type="ORF">JZ00_23355</name>
</gene>
<accession>A0A0B1YZ64</accession>
<sequence>MYPSGLHPNRASTDIVLRRRDQNHYDLLLGSNVRRFAADGDCFFNAVAAGLNEGQAGQTFSMQGLRNAAATFIEQNPQLNQFVVPQPTGLQQALFENANWLEHILDDSAVLYLTRIAYGAPNPHGLFLPTVDYLNLYADSLARNVLNNAQSGVLPPEIMQQIGRNLSARSPVQLTPTGTPFYTEEQAMRTFFEDVLLKPIVEDHIVELLNNEYLWLSQDVMHVMLEYGVTARQLTDHHPRNDLAFVQYDEALHGDLDDDQLDEVLDGASLVDRDDLQGIKERYQREFGVVMEDEAELFQQFIAYDRAEEVTDLFTVALERYPALLDRANIVLRSMVISSTLGNEFPLSAISSWIRNPALSDEHLRLIALYADSRHEAILKEEGLDIGWMQRFDDRNLQHIVNHIEALDTFIAFLGRRQASASESALVDLFSASGAAPSNSRVALLFNTPNLWTELQRLPQTQAQEIWNDLIGPHFSNLNIRLALARPGALRSSSQFETALRTGLGSNEAHANQLVQRVLDVGQSEAQQYLYHFEFPTQRLGHGIVDFASHLESHMEVPQWAWQYAREGVTPQSLRPSVTKKT</sequence>
<dbReference type="OrthoDB" id="7031010at2"/>
<dbReference type="EMBL" id="JQGJ01000019">
    <property type="protein sequence ID" value="KHK62316.1"/>
    <property type="molecule type" value="Genomic_DNA"/>
</dbReference>
<dbReference type="Gene3D" id="3.90.70.80">
    <property type="match status" value="1"/>
</dbReference>
<evidence type="ECO:0008006" key="3">
    <source>
        <dbReference type="Google" id="ProtNLM"/>
    </source>
</evidence>
<evidence type="ECO:0000313" key="1">
    <source>
        <dbReference type="EMBL" id="KHK62316.1"/>
    </source>
</evidence>
<dbReference type="Proteomes" id="UP000030949">
    <property type="component" value="Unassembled WGS sequence"/>
</dbReference>
<evidence type="ECO:0000313" key="2">
    <source>
        <dbReference type="Proteomes" id="UP000030949"/>
    </source>
</evidence>